<dbReference type="InterPro" id="IPR008480">
    <property type="entry name" value="DUF761_pln"/>
</dbReference>
<dbReference type="PANTHER" id="PTHR33098">
    <property type="entry name" value="COTTON FIBER (DUF761)"/>
    <property type="match status" value="1"/>
</dbReference>
<feature type="region of interest" description="Disordered" evidence="1">
    <location>
        <begin position="48"/>
        <end position="86"/>
    </location>
</feature>
<protein>
    <submittedName>
        <fullName evidence="2">Uncharacterized protein</fullName>
    </submittedName>
</protein>
<sequence length="123" mass="14189">MALTKPRREETLESTWRAITEGREHHLWKSDTWDTRASREDRAAVMRESSGNFSGGGSCSPPSWTSTSTGVGRARLRREPSPGQEELNRRVEEFIEKFNEEMRLQRQKSLQKLKVKISSDTTH</sequence>
<evidence type="ECO:0000313" key="2">
    <source>
        <dbReference type="EMBL" id="WOL04871.1"/>
    </source>
</evidence>
<name>A0AAQ3KG14_9LILI</name>
<dbReference type="Pfam" id="PF05553">
    <property type="entry name" value="DUF761"/>
    <property type="match status" value="1"/>
</dbReference>
<evidence type="ECO:0000313" key="3">
    <source>
        <dbReference type="Proteomes" id="UP001327560"/>
    </source>
</evidence>
<evidence type="ECO:0000256" key="1">
    <source>
        <dbReference type="SAM" id="MobiDB-lite"/>
    </source>
</evidence>
<keyword evidence="3" id="KW-1185">Reference proteome</keyword>
<dbReference type="Proteomes" id="UP001327560">
    <property type="component" value="Chromosome 4"/>
</dbReference>
<feature type="compositionally biased region" description="Low complexity" evidence="1">
    <location>
        <begin position="59"/>
        <end position="72"/>
    </location>
</feature>
<reference evidence="2 3" key="1">
    <citation type="submission" date="2023-10" db="EMBL/GenBank/DDBJ databases">
        <title>Chromosome-scale genome assembly provides insights into flower coloration mechanisms of Canna indica.</title>
        <authorList>
            <person name="Li C."/>
        </authorList>
    </citation>
    <scope>NUCLEOTIDE SEQUENCE [LARGE SCALE GENOMIC DNA]</scope>
    <source>
        <tissue evidence="2">Flower</tissue>
    </source>
</reference>
<gene>
    <name evidence="2" type="ORF">Cni_G13593</name>
</gene>
<accession>A0AAQ3KG14</accession>
<dbReference type="EMBL" id="CP136893">
    <property type="protein sequence ID" value="WOL04871.1"/>
    <property type="molecule type" value="Genomic_DNA"/>
</dbReference>
<organism evidence="2 3">
    <name type="scientific">Canna indica</name>
    <name type="common">Indian-shot</name>
    <dbReference type="NCBI Taxonomy" id="4628"/>
    <lineage>
        <taxon>Eukaryota</taxon>
        <taxon>Viridiplantae</taxon>
        <taxon>Streptophyta</taxon>
        <taxon>Embryophyta</taxon>
        <taxon>Tracheophyta</taxon>
        <taxon>Spermatophyta</taxon>
        <taxon>Magnoliopsida</taxon>
        <taxon>Liliopsida</taxon>
        <taxon>Zingiberales</taxon>
        <taxon>Cannaceae</taxon>
        <taxon>Canna</taxon>
    </lineage>
</organism>
<dbReference type="PANTHER" id="PTHR33098:SF109">
    <property type="entry name" value="OS07G0563400 PROTEIN"/>
    <property type="match status" value="1"/>
</dbReference>
<dbReference type="AlphaFoldDB" id="A0AAQ3KG14"/>
<proteinExistence type="predicted"/>